<evidence type="ECO:0000256" key="2">
    <source>
        <dbReference type="ARBA" id="ARBA00010617"/>
    </source>
</evidence>
<dbReference type="GO" id="GO:0005506">
    <property type="term" value="F:iron ion binding"/>
    <property type="evidence" value="ECO:0007669"/>
    <property type="project" value="InterPro"/>
</dbReference>
<dbReference type="Gene3D" id="1.10.630.10">
    <property type="entry name" value="Cytochrome P450"/>
    <property type="match status" value="1"/>
</dbReference>
<evidence type="ECO:0000256" key="6">
    <source>
        <dbReference type="ARBA" id="ARBA00023004"/>
    </source>
</evidence>
<dbReference type="EMBL" id="JACHMS010000001">
    <property type="protein sequence ID" value="MBB4717826.1"/>
    <property type="molecule type" value="Genomic_DNA"/>
</dbReference>
<dbReference type="InterPro" id="IPR036396">
    <property type="entry name" value="Cyt_P450_sf"/>
</dbReference>
<keyword evidence="3 8" id="KW-0349">Heme</keyword>
<keyword evidence="4 8" id="KW-0479">Metal-binding</keyword>
<comment type="similarity">
    <text evidence="2 8">Belongs to the cytochrome P450 family.</text>
</comment>
<keyword evidence="6 8" id="KW-0408">Iron</keyword>
<sequence>MSNSRDVLDGLPVGPLPIPCDPEGASPVQWMHMPNGVGVWAVSDYRLARQVLADPRFSRAAAVAPDVPKVASIDPSPDSIVSLDGRAHARLRRIVAGAFTGRRISALGPFIETRASELLDAMAAGGQPADLVAGLAAPLPLSVLCHMLGVPEADRESFREWVPVLFDLDGEGAENRTRAFLITHYMTKLIGSKRREPGGDLISALIQAADEEGKLTNRELVTLSLALLMAGYDSTADQITLAFLSLLHDPARTAALRDDPNLVPAEVEELLRTNPSAPLSFSRAVTEPVQLADVTISPGEPVLVFLMGANRTRDDSGNPAGNPHLTFGRGVHRCLGAPLARLQLATVIRLTLDRFPHLELAEDIDGLDWKPAAATRGLKSLRVHW</sequence>
<dbReference type="InterPro" id="IPR017972">
    <property type="entry name" value="Cyt_P450_CS"/>
</dbReference>
<gene>
    <name evidence="9" type="ORF">BJ965_007708</name>
</gene>
<keyword evidence="7 8" id="KW-0503">Monooxygenase</keyword>
<dbReference type="Proteomes" id="UP000565089">
    <property type="component" value="Unassembled WGS sequence"/>
</dbReference>
<comment type="caution">
    <text evidence="9">The sequence shown here is derived from an EMBL/GenBank/DDBJ whole genome shotgun (WGS) entry which is preliminary data.</text>
</comment>
<protein>
    <submittedName>
        <fullName evidence="9">Cytochrome P450</fullName>
    </submittedName>
</protein>
<dbReference type="PANTHER" id="PTHR46696">
    <property type="entry name" value="P450, PUTATIVE (EUROFUNG)-RELATED"/>
    <property type="match status" value="1"/>
</dbReference>
<dbReference type="RefSeq" id="WP_184916528.1">
    <property type="nucleotide sequence ID" value="NZ_JACHMS010000001.1"/>
</dbReference>
<dbReference type="SUPFAM" id="SSF48264">
    <property type="entry name" value="Cytochrome P450"/>
    <property type="match status" value="1"/>
</dbReference>
<dbReference type="GO" id="GO:0020037">
    <property type="term" value="F:heme binding"/>
    <property type="evidence" value="ECO:0007669"/>
    <property type="project" value="InterPro"/>
</dbReference>
<dbReference type="PROSITE" id="PS00086">
    <property type="entry name" value="CYTOCHROME_P450"/>
    <property type="match status" value="1"/>
</dbReference>
<evidence type="ECO:0000256" key="4">
    <source>
        <dbReference type="ARBA" id="ARBA00022723"/>
    </source>
</evidence>
<dbReference type="PRINTS" id="PR00385">
    <property type="entry name" value="P450"/>
</dbReference>
<comment type="cofactor">
    <cofactor evidence="1">
        <name>heme</name>
        <dbReference type="ChEBI" id="CHEBI:30413"/>
    </cofactor>
</comment>
<dbReference type="GO" id="GO:0016705">
    <property type="term" value="F:oxidoreductase activity, acting on paired donors, with incorporation or reduction of molecular oxygen"/>
    <property type="evidence" value="ECO:0007669"/>
    <property type="project" value="InterPro"/>
</dbReference>
<organism evidence="9 10">
    <name type="scientific">Streptomyces luteogriseus</name>
    <dbReference type="NCBI Taxonomy" id="68233"/>
    <lineage>
        <taxon>Bacteria</taxon>
        <taxon>Bacillati</taxon>
        <taxon>Actinomycetota</taxon>
        <taxon>Actinomycetes</taxon>
        <taxon>Kitasatosporales</taxon>
        <taxon>Streptomycetaceae</taxon>
        <taxon>Streptomyces</taxon>
    </lineage>
</organism>
<evidence type="ECO:0000256" key="7">
    <source>
        <dbReference type="ARBA" id="ARBA00023033"/>
    </source>
</evidence>
<dbReference type="FunFam" id="1.10.630.10:FF:000018">
    <property type="entry name" value="Cytochrome P450 monooxygenase"/>
    <property type="match status" value="1"/>
</dbReference>
<dbReference type="Pfam" id="PF00067">
    <property type="entry name" value="p450"/>
    <property type="match status" value="1"/>
</dbReference>
<keyword evidence="10" id="KW-1185">Reference proteome</keyword>
<keyword evidence="5 8" id="KW-0560">Oxidoreductase</keyword>
<dbReference type="GO" id="GO:0004497">
    <property type="term" value="F:monooxygenase activity"/>
    <property type="evidence" value="ECO:0007669"/>
    <property type="project" value="UniProtKB-KW"/>
</dbReference>
<dbReference type="CDD" id="cd11031">
    <property type="entry name" value="Cyp158A-like"/>
    <property type="match status" value="1"/>
</dbReference>
<dbReference type="PANTHER" id="PTHR46696:SF5">
    <property type="entry name" value="CYTOCHROME P450 BJ-1"/>
    <property type="match status" value="1"/>
</dbReference>
<dbReference type="GeneID" id="95799620"/>
<evidence type="ECO:0000313" key="9">
    <source>
        <dbReference type="EMBL" id="MBB4717826.1"/>
    </source>
</evidence>
<reference evidence="9 10" key="1">
    <citation type="submission" date="2020-08" db="EMBL/GenBank/DDBJ databases">
        <title>Sequencing the genomes of 1000 actinobacteria strains.</title>
        <authorList>
            <person name="Klenk H.-P."/>
        </authorList>
    </citation>
    <scope>NUCLEOTIDE SEQUENCE [LARGE SCALE GENOMIC DNA]</scope>
    <source>
        <strain evidence="9 10">DSM 40483</strain>
    </source>
</reference>
<accession>A0A7W7GKR6</accession>
<evidence type="ECO:0000313" key="10">
    <source>
        <dbReference type="Proteomes" id="UP000565089"/>
    </source>
</evidence>
<evidence type="ECO:0000256" key="1">
    <source>
        <dbReference type="ARBA" id="ARBA00001971"/>
    </source>
</evidence>
<proteinExistence type="inferred from homology"/>
<dbReference type="AlphaFoldDB" id="A0A7W7GKR6"/>
<dbReference type="InterPro" id="IPR002397">
    <property type="entry name" value="Cyt_P450_B"/>
</dbReference>
<evidence type="ECO:0000256" key="5">
    <source>
        <dbReference type="ARBA" id="ARBA00023002"/>
    </source>
</evidence>
<dbReference type="InterPro" id="IPR001128">
    <property type="entry name" value="Cyt_P450"/>
</dbReference>
<name>A0A7W7GKR6_9ACTN</name>
<evidence type="ECO:0000256" key="3">
    <source>
        <dbReference type="ARBA" id="ARBA00022617"/>
    </source>
</evidence>
<evidence type="ECO:0000256" key="8">
    <source>
        <dbReference type="RuleBase" id="RU000461"/>
    </source>
</evidence>
<dbReference type="PRINTS" id="PR00359">
    <property type="entry name" value="BP450"/>
</dbReference>